<feature type="region of interest" description="Disordered" evidence="1">
    <location>
        <begin position="9"/>
        <end position="41"/>
    </location>
</feature>
<feature type="compositionally biased region" description="Polar residues" evidence="1">
    <location>
        <begin position="249"/>
        <end position="273"/>
    </location>
</feature>
<dbReference type="Gramene" id="BGIOSGA010355-TA">
    <property type="protein sequence ID" value="BGIOSGA010355-PA"/>
    <property type="gene ID" value="BGIOSGA010355"/>
</dbReference>
<feature type="compositionally biased region" description="Basic residues" evidence="1">
    <location>
        <begin position="111"/>
        <end position="125"/>
    </location>
</feature>
<name>B8AL71_ORYSI</name>
<organism evidence="2 3">
    <name type="scientific">Oryza sativa subsp. indica</name>
    <name type="common">Rice</name>
    <dbReference type="NCBI Taxonomy" id="39946"/>
    <lineage>
        <taxon>Eukaryota</taxon>
        <taxon>Viridiplantae</taxon>
        <taxon>Streptophyta</taxon>
        <taxon>Embryophyta</taxon>
        <taxon>Tracheophyta</taxon>
        <taxon>Spermatophyta</taxon>
        <taxon>Magnoliopsida</taxon>
        <taxon>Liliopsida</taxon>
        <taxon>Poales</taxon>
        <taxon>Poaceae</taxon>
        <taxon>BOP clade</taxon>
        <taxon>Oryzoideae</taxon>
        <taxon>Oryzeae</taxon>
        <taxon>Oryzinae</taxon>
        <taxon>Oryza</taxon>
        <taxon>Oryza sativa</taxon>
    </lineage>
</organism>
<dbReference type="EMBL" id="CM000128">
    <property type="protein sequence ID" value="EEC75644.1"/>
    <property type="molecule type" value="Genomic_DNA"/>
</dbReference>
<feature type="region of interest" description="Disordered" evidence="1">
    <location>
        <begin position="309"/>
        <end position="341"/>
    </location>
</feature>
<dbReference type="OMA" id="QIVVIRW"/>
<feature type="region of interest" description="Disordered" evidence="1">
    <location>
        <begin position="72"/>
        <end position="157"/>
    </location>
</feature>
<feature type="compositionally biased region" description="Low complexity" evidence="1">
    <location>
        <begin position="326"/>
        <end position="338"/>
    </location>
</feature>
<proteinExistence type="predicted"/>
<feature type="compositionally biased region" description="Pro residues" evidence="1">
    <location>
        <begin position="192"/>
        <end position="205"/>
    </location>
</feature>
<reference evidence="2 3" key="1">
    <citation type="journal article" date="2005" name="PLoS Biol.">
        <title>The genomes of Oryza sativa: a history of duplications.</title>
        <authorList>
            <person name="Yu J."/>
            <person name="Wang J."/>
            <person name="Lin W."/>
            <person name="Li S."/>
            <person name="Li H."/>
            <person name="Zhou J."/>
            <person name="Ni P."/>
            <person name="Dong W."/>
            <person name="Hu S."/>
            <person name="Zeng C."/>
            <person name="Zhang J."/>
            <person name="Zhang Y."/>
            <person name="Li R."/>
            <person name="Xu Z."/>
            <person name="Li S."/>
            <person name="Li X."/>
            <person name="Zheng H."/>
            <person name="Cong L."/>
            <person name="Lin L."/>
            <person name="Yin J."/>
            <person name="Geng J."/>
            <person name="Li G."/>
            <person name="Shi J."/>
            <person name="Liu J."/>
            <person name="Lv H."/>
            <person name="Li J."/>
            <person name="Wang J."/>
            <person name="Deng Y."/>
            <person name="Ran L."/>
            <person name="Shi X."/>
            <person name="Wang X."/>
            <person name="Wu Q."/>
            <person name="Li C."/>
            <person name="Ren X."/>
            <person name="Wang J."/>
            <person name="Wang X."/>
            <person name="Li D."/>
            <person name="Liu D."/>
            <person name="Zhang X."/>
            <person name="Ji Z."/>
            <person name="Zhao W."/>
            <person name="Sun Y."/>
            <person name="Zhang Z."/>
            <person name="Bao J."/>
            <person name="Han Y."/>
            <person name="Dong L."/>
            <person name="Ji J."/>
            <person name="Chen P."/>
            <person name="Wu S."/>
            <person name="Liu J."/>
            <person name="Xiao Y."/>
            <person name="Bu D."/>
            <person name="Tan J."/>
            <person name="Yang L."/>
            <person name="Ye C."/>
            <person name="Zhang J."/>
            <person name="Xu J."/>
            <person name="Zhou Y."/>
            <person name="Yu Y."/>
            <person name="Zhang B."/>
            <person name="Zhuang S."/>
            <person name="Wei H."/>
            <person name="Liu B."/>
            <person name="Lei M."/>
            <person name="Yu H."/>
            <person name="Li Y."/>
            <person name="Xu H."/>
            <person name="Wei S."/>
            <person name="He X."/>
            <person name="Fang L."/>
            <person name="Zhang Z."/>
            <person name="Zhang Y."/>
            <person name="Huang X."/>
            <person name="Su Z."/>
            <person name="Tong W."/>
            <person name="Li J."/>
            <person name="Tong Z."/>
            <person name="Li S."/>
            <person name="Ye J."/>
            <person name="Wang L."/>
            <person name="Fang L."/>
            <person name="Lei T."/>
            <person name="Chen C."/>
            <person name="Chen H."/>
            <person name="Xu Z."/>
            <person name="Li H."/>
            <person name="Huang H."/>
            <person name="Zhang F."/>
            <person name="Xu H."/>
            <person name="Li N."/>
            <person name="Zhao C."/>
            <person name="Li S."/>
            <person name="Dong L."/>
            <person name="Huang Y."/>
            <person name="Li L."/>
            <person name="Xi Y."/>
            <person name="Qi Q."/>
            <person name="Li W."/>
            <person name="Zhang B."/>
            <person name="Hu W."/>
            <person name="Zhang Y."/>
            <person name="Tian X."/>
            <person name="Jiao Y."/>
            <person name="Liang X."/>
            <person name="Jin J."/>
            <person name="Gao L."/>
            <person name="Zheng W."/>
            <person name="Hao B."/>
            <person name="Liu S."/>
            <person name="Wang W."/>
            <person name="Yuan L."/>
            <person name="Cao M."/>
            <person name="McDermott J."/>
            <person name="Samudrala R."/>
            <person name="Wang J."/>
            <person name="Wong G.K."/>
            <person name="Yang H."/>
        </authorList>
    </citation>
    <scope>NUCLEOTIDE SEQUENCE [LARGE SCALE GENOMIC DNA]</scope>
    <source>
        <strain evidence="3">cv. 93-11</strain>
    </source>
</reference>
<evidence type="ECO:0000313" key="3">
    <source>
        <dbReference type="Proteomes" id="UP000007015"/>
    </source>
</evidence>
<evidence type="ECO:0000256" key="1">
    <source>
        <dbReference type="SAM" id="MobiDB-lite"/>
    </source>
</evidence>
<feature type="region of interest" description="Disordered" evidence="1">
    <location>
        <begin position="174"/>
        <end position="285"/>
    </location>
</feature>
<feature type="region of interest" description="Disordered" evidence="1">
    <location>
        <begin position="383"/>
        <end position="404"/>
    </location>
</feature>
<dbReference type="STRING" id="39946.B8AL71"/>
<evidence type="ECO:0000313" key="2">
    <source>
        <dbReference type="EMBL" id="EEC75644.1"/>
    </source>
</evidence>
<feature type="compositionally biased region" description="Pro residues" evidence="1">
    <location>
        <begin position="99"/>
        <end position="109"/>
    </location>
</feature>
<gene>
    <name evidence="2" type="ORF">OsI_12392</name>
</gene>
<feature type="compositionally biased region" description="Low complexity" evidence="1">
    <location>
        <begin position="72"/>
        <end position="97"/>
    </location>
</feature>
<protein>
    <submittedName>
        <fullName evidence="2">Uncharacterized protein</fullName>
    </submittedName>
</protein>
<feature type="compositionally biased region" description="Pro residues" evidence="1">
    <location>
        <begin position="137"/>
        <end position="154"/>
    </location>
</feature>
<dbReference type="Proteomes" id="UP000007015">
    <property type="component" value="Chromosome 3"/>
</dbReference>
<accession>B8AL71</accession>
<sequence length="404" mass="43212">MQLVVLRVAKGGDGGGAAAEAEEAEEAHPAPSPTARLAAATASVKPSLAQGGLLAADSETLDTAPNASHAVLSTAASSSSPSPAANATATATDTYSSVHPPPTPNPPPTRNRCRIPRRRVRFRSPRRADSYSSSSPLPTPTPPPRLPPPSMPTPPRRHRLQIVVIRWLLPRRPHCQRHRHQRPILLPSRRTTPPPPTPPSPPSPPASSRRRTLDRSLPPEVLTTPLPHPAQPPRRLAPLPSPIPRPQITVESTPHKPTTSQVYKPDSSSTSPPQAGCINPPHPGLPLDHHPHPAAAFVVDSASPCAAHVHAKSPSPMPHLATGSAPLRRSPPRSLSRRTGSWPPVLRSSLDAVGRWMQYSPVSPPSLRDIPIYKRSEVKSYHWTQAHSSSGRQVPSSPGYSSLL</sequence>
<dbReference type="HOGENOM" id="CLU_705138_0_0_1"/>
<dbReference type="AlphaFoldDB" id="B8AL71"/>
<keyword evidence="3" id="KW-1185">Reference proteome</keyword>